<evidence type="ECO:0000259" key="9">
    <source>
        <dbReference type="Pfam" id="PF01648"/>
    </source>
</evidence>
<evidence type="ECO:0000313" key="11">
    <source>
        <dbReference type="Proteomes" id="UP001243212"/>
    </source>
</evidence>
<evidence type="ECO:0000256" key="3">
    <source>
        <dbReference type="ARBA" id="ARBA00022723"/>
    </source>
</evidence>
<dbReference type="InterPro" id="IPR002582">
    <property type="entry name" value="ACPS"/>
</dbReference>
<keyword evidence="5 8" id="KW-0460">Magnesium</keyword>
<keyword evidence="8" id="KW-0963">Cytoplasm</keyword>
<comment type="catalytic activity">
    <reaction evidence="8">
        <text>apo-[ACP] + CoA = holo-[ACP] + adenosine 3',5'-bisphosphate + H(+)</text>
        <dbReference type="Rhea" id="RHEA:12068"/>
        <dbReference type="Rhea" id="RHEA-COMP:9685"/>
        <dbReference type="Rhea" id="RHEA-COMP:9690"/>
        <dbReference type="ChEBI" id="CHEBI:15378"/>
        <dbReference type="ChEBI" id="CHEBI:29999"/>
        <dbReference type="ChEBI" id="CHEBI:57287"/>
        <dbReference type="ChEBI" id="CHEBI:58343"/>
        <dbReference type="ChEBI" id="CHEBI:64479"/>
        <dbReference type="EC" id="2.7.8.7"/>
    </reaction>
</comment>
<evidence type="ECO:0000256" key="2">
    <source>
        <dbReference type="ARBA" id="ARBA00022679"/>
    </source>
</evidence>
<proteinExistence type="inferred from homology"/>
<accession>A0ABT9NEI7</accession>
<comment type="similarity">
    <text evidence="8">Belongs to the P-Pant transferase superfamily. AcpS family.</text>
</comment>
<evidence type="ECO:0000256" key="6">
    <source>
        <dbReference type="ARBA" id="ARBA00023098"/>
    </source>
</evidence>
<dbReference type="Proteomes" id="UP001243212">
    <property type="component" value="Unassembled WGS sequence"/>
</dbReference>
<dbReference type="EC" id="2.7.8.7" evidence="8"/>
<keyword evidence="11" id="KW-1185">Reference proteome</keyword>
<dbReference type="NCBIfam" id="TIGR00556">
    <property type="entry name" value="pantethn_trn"/>
    <property type="match status" value="1"/>
</dbReference>
<dbReference type="InterPro" id="IPR008278">
    <property type="entry name" value="4-PPantetheinyl_Trfase_dom"/>
</dbReference>
<keyword evidence="7 8" id="KW-0275">Fatty acid biosynthesis</keyword>
<evidence type="ECO:0000256" key="8">
    <source>
        <dbReference type="HAMAP-Rule" id="MF_00101"/>
    </source>
</evidence>
<feature type="binding site" evidence="8">
    <location>
        <position position="66"/>
    </location>
    <ligand>
        <name>Mg(2+)</name>
        <dbReference type="ChEBI" id="CHEBI:18420"/>
    </ligand>
</feature>
<feature type="domain" description="4'-phosphopantetheinyl transferase" evidence="9">
    <location>
        <begin position="9"/>
        <end position="137"/>
    </location>
</feature>
<comment type="cofactor">
    <cofactor evidence="8">
        <name>Mg(2+)</name>
        <dbReference type="ChEBI" id="CHEBI:18420"/>
    </cofactor>
</comment>
<keyword evidence="2 8" id="KW-0808">Transferase</keyword>
<organism evidence="10 11">
    <name type="scientific">Trueperella bonasi</name>
    <dbReference type="NCBI Taxonomy" id="312286"/>
    <lineage>
        <taxon>Bacteria</taxon>
        <taxon>Bacillati</taxon>
        <taxon>Actinomycetota</taxon>
        <taxon>Actinomycetes</taxon>
        <taxon>Actinomycetales</taxon>
        <taxon>Actinomycetaceae</taxon>
        <taxon>Trueperella</taxon>
    </lineage>
</organism>
<dbReference type="Gene3D" id="3.90.470.20">
    <property type="entry name" value="4'-phosphopantetheinyl transferase domain"/>
    <property type="match status" value="1"/>
</dbReference>
<comment type="function">
    <text evidence="8">Transfers the 4'-phosphopantetheine moiety from coenzyme A to a Ser of acyl-carrier-protein.</text>
</comment>
<sequence length="147" mass="15530">MESKVGTLGLGVDIVHISSFAEQLAAPGTSFGNSFAAPERRAARRRAVETGLDEAYHLAARWAGKEAFIKAWSGALLGRAPVVETVDMAQIQITSDAYGRPYITLTGRIGEAYAQSVPGTRALISLSHDGDYAIAVCQVVCAETDCA</sequence>
<keyword evidence="1 8" id="KW-0444">Lipid biosynthesis</keyword>
<dbReference type="GO" id="GO:0008897">
    <property type="term" value="F:holo-[acyl-carrier-protein] synthase activity"/>
    <property type="evidence" value="ECO:0007669"/>
    <property type="project" value="UniProtKB-EC"/>
</dbReference>
<name>A0ABT9NEI7_9ACTO</name>
<keyword evidence="6 8" id="KW-0443">Lipid metabolism</keyword>
<dbReference type="RefSeq" id="WP_307682068.1">
    <property type="nucleotide sequence ID" value="NZ_JAUSQX010000001.1"/>
</dbReference>
<evidence type="ECO:0000313" key="10">
    <source>
        <dbReference type="EMBL" id="MDP9805806.1"/>
    </source>
</evidence>
<dbReference type="EMBL" id="JAUSQX010000001">
    <property type="protein sequence ID" value="MDP9805806.1"/>
    <property type="molecule type" value="Genomic_DNA"/>
</dbReference>
<keyword evidence="3 8" id="KW-0479">Metal-binding</keyword>
<dbReference type="HAMAP" id="MF_00101">
    <property type="entry name" value="AcpS"/>
    <property type="match status" value="1"/>
</dbReference>
<feature type="binding site" evidence="8">
    <location>
        <position position="13"/>
    </location>
    <ligand>
        <name>Mg(2+)</name>
        <dbReference type="ChEBI" id="CHEBI:18420"/>
    </ligand>
</feature>
<keyword evidence="4 8" id="KW-0276">Fatty acid metabolism</keyword>
<comment type="caution">
    <text evidence="10">The sequence shown here is derived from an EMBL/GenBank/DDBJ whole genome shotgun (WGS) entry which is preliminary data.</text>
</comment>
<dbReference type="InterPro" id="IPR037143">
    <property type="entry name" value="4-PPantetheinyl_Trfase_dom_sf"/>
</dbReference>
<dbReference type="NCBIfam" id="NF000831">
    <property type="entry name" value="PRK00070.3-1"/>
    <property type="match status" value="1"/>
</dbReference>
<protein>
    <recommendedName>
        <fullName evidence="8">Holo-[acyl-carrier-protein] synthase</fullName>
        <shortName evidence="8">Holo-ACP synthase</shortName>
        <ecNumber evidence="8">2.7.8.7</ecNumber>
    </recommendedName>
    <alternativeName>
        <fullName evidence="8">4'-phosphopantetheinyl transferase AcpS</fullName>
    </alternativeName>
</protein>
<evidence type="ECO:0000256" key="1">
    <source>
        <dbReference type="ARBA" id="ARBA00022516"/>
    </source>
</evidence>
<dbReference type="SUPFAM" id="SSF56214">
    <property type="entry name" value="4'-phosphopantetheinyl transferase"/>
    <property type="match status" value="1"/>
</dbReference>
<evidence type="ECO:0000256" key="4">
    <source>
        <dbReference type="ARBA" id="ARBA00022832"/>
    </source>
</evidence>
<evidence type="ECO:0000256" key="5">
    <source>
        <dbReference type="ARBA" id="ARBA00022842"/>
    </source>
</evidence>
<gene>
    <name evidence="8" type="primary">acpS</name>
    <name evidence="10" type="ORF">J2S70_000388</name>
</gene>
<dbReference type="InterPro" id="IPR004568">
    <property type="entry name" value="Ppantetheine-prot_Trfase_dom"/>
</dbReference>
<dbReference type="Pfam" id="PF01648">
    <property type="entry name" value="ACPS"/>
    <property type="match status" value="1"/>
</dbReference>
<comment type="subcellular location">
    <subcellularLocation>
        <location evidence="8">Cytoplasm</location>
    </subcellularLocation>
</comment>
<evidence type="ECO:0000256" key="7">
    <source>
        <dbReference type="ARBA" id="ARBA00023160"/>
    </source>
</evidence>
<reference evidence="10 11" key="1">
    <citation type="submission" date="2023-07" db="EMBL/GenBank/DDBJ databases">
        <title>Sequencing the genomes of 1000 actinobacteria strains.</title>
        <authorList>
            <person name="Klenk H.-P."/>
        </authorList>
    </citation>
    <scope>NUCLEOTIDE SEQUENCE [LARGE SCALE GENOMIC DNA]</scope>
    <source>
        <strain evidence="10 11">DSM 17163</strain>
    </source>
</reference>